<feature type="transmembrane region" description="Helical" evidence="2">
    <location>
        <begin position="638"/>
        <end position="657"/>
    </location>
</feature>
<feature type="transmembrane region" description="Helical" evidence="2">
    <location>
        <begin position="12"/>
        <end position="29"/>
    </location>
</feature>
<protein>
    <submittedName>
        <fullName evidence="4">Transglutaminase domain-containing protein</fullName>
    </submittedName>
</protein>
<dbReference type="PANTHER" id="PTHR42736">
    <property type="entry name" value="PROTEIN-GLUTAMINE GAMMA-GLUTAMYLTRANSFERASE"/>
    <property type="match status" value="1"/>
</dbReference>
<dbReference type="Pfam" id="PF13559">
    <property type="entry name" value="DUF4129"/>
    <property type="match status" value="1"/>
</dbReference>
<feature type="region of interest" description="Disordered" evidence="1">
    <location>
        <begin position="582"/>
        <end position="629"/>
    </location>
</feature>
<dbReference type="RefSeq" id="WP_013487025.1">
    <property type="nucleotide sequence ID" value="NC_014829.1"/>
</dbReference>
<dbReference type="InterPro" id="IPR002931">
    <property type="entry name" value="Transglutaminase-like"/>
</dbReference>
<keyword evidence="2" id="KW-0472">Membrane</keyword>
<dbReference type="KEGG" id="bco:Bcell_0402"/>
<evidence type="ECO:0000313" key="4">
    <source>
        <dbReference type="EMBL" id="ADU28684.1"/>
    </source>
</evidence>
<feature type="transmembrane region" description="Helical" evidence="2">
    <location>
        <begin position="211"/>
        <end position="229"/>
    </location>
</feature>
<name>E6TVX5_EVAC2</name>
<feature type="transmembrane region" description="Helical" evidence="2">
    <location>
        <begin position="62"/>
        <end position="80"/>
    </location>
</feature>
<evidence type="ECO:0000256" key="2">
    <source>
        <dbReference type="SAM" id="Phobius"/>
    </source>
</evidence>
<dbReference type="HOGENOM" id="CLU_021791_1_0_9"/>
<keyword evidence="5" id="KW-1185">Reference proteome</keyword>
<feature type="compositionally biased region" description="Acidic residues" evidence="1">
    <location>
        <begin position="582"/>
        <end position="624"/>
    </location>
</feature>
<dbReference type="AlphaFoldDB" id="E6TVX5"/>
<dbReference type="SUPFAM" id="SSF54001">
    <property type="entry name" value="Cysteine proteinases"/>
    <property type="match status" value="1"/>
</dbReference>
<dbReference type="PANTHER" id="PTHR42736:SF1">
    <property type="entry name" value="PROTEIN-GLUTAMINE GAMMA-GLUTAMYLTRANSFERASE"/>
    <property type="match status" value="1"/>
</dbReference>
<dbReference type="eggNOG" id="COG1305">
    <property type="taxonomic scope" value="Bacteria"/>
</dbReference>
<dbReference type="InterPro" id="IPR038765">
    <property type="entry name" value="Papain-like_cys_pep_sf"/>
</dbReference>
<gene>
    <name evidence="4" type="ordered locus">Bcell_0402</name>
</gene>
<proteinExistence type="predicted"/>
<dbReference type="Pfam" id="PF01841">
    <property type="entry name" value="Transglut_core"/>
    <property type="match status" value="1"/>
</dbReference>
<dbReference type="InterPro" id="IPR025403">
    <property type="entry name" value="TgpA-like_C"/>
</dbReference>
<evidence type="ECO:0000259" key="3">
    <source>
        <dbReference type="SMART" id="SM00460"/>
    </source>
</evidence>
<feature type="transmembrane region" description="Helical" evidence="2">
    <location>
        <begin position="147"/>
        <end position="166"/>
    </location>
</feature>
<keyword evidence="2" id="KW-0812">Transmembrane</keyword>
<evidence type="ECO:0000256" key="1">
    <source>
        <dbReference type="SAM" id="MobiDB-lite"/>
    </source>
</evidence>
<organism evidence="4 5">
    <name type="scientific">Evansella cellulosilytica (strain ATCC 21833 / DSM 2522 / FERM P-1141 / JCM 9156 / N-4)</name>
    <name type="common">Bacillus cellulosilyticus</name>
    <dbReference type="NCBI Taxonomy" id="649639"/>
    <lineage>
        <taxon>Bacteria</taxon>
        <taxon>Bacillati</taxon>
        <taxon>Bacillota</taxon>
        <taxon>Bacilli</taxon>
        <taxon>Bacillales</taxon>
        <taxon>Bacillaceae</taxon>
        <taxon>Evansella</taxon>
    </lineage>
</organism>
<dbReference type="SMART" id="SM00460">
    <property type="entry name" value="TGc"/>
    <property type="match status" value="1"/>
</dbReference>
<feature type="transmembrane region" description="Helical" evidence="2">
    <location>
        <begin position="41"/>
        <end position="57"/>
    </location>
</feature>
<dbReference type="Proteomes" id="UP000001401">
    <property type="component" value="Chromosome"/>
</dbReference>
<dbReference type="STRING" id="649639.Bcell_0402"/>
<dbReference type="Gene3D" id="3.10.620.30">
    <property type="match status" value="1"/>
</dbReference>
<feature type="transmembrane region" description="Helical" evidence="2">
    <location>
        <begin position="172"/>
        <end position="190"/>
    </location>
</feature>
<reference evidence="4" key="1">
    <citation type="submission" date="2010-12" db="EMBL/GenBank/DDBJ databases">
        <title>Complete sequence of Bacillus cellulosilyticus DSM 2522.</title>
        <authorList>
            <consortium name="US DOE Joint Genome Institute"/>
            <person name="Lucas S."/>
            <person name="Copeland A."/>
            <person name="Lapidus A."/>
            <person name="Cheng J.-F."/>
            <person name="Bruce D."/>
            <person name="Goodwin L."/>
            <person name="Pitluck S."/>
            <person name="Chertkov O."/>
            <person name="Detter J.C."/>
            <person name="Han C."/>
            <person name="Tapia R."/>
            <person name="Land M."/>
            <person name="Hauser L."/>
            <person name="Jeffries C."/>
            <person name="Kyrpides N."/>
            <person name="Ivanova N."/>
            <person name="Mikhailova N."/>
            <person name="Brumm P."/>
            <person name="Mead D."/>
            <person name="Woyke T."/>
        </authorList>
    </citation>
    <scope>NUCLEOTIDE SEQUENCE [LARGE SCALE GENOMIC DNA]</scope>
    <source>
        <strain evidence="4">DSM 2522</strain>
    </source>
</reference>
<accession>E6TVX5</accession>
<evidence type="ECO:0000313" key="5">
    <source>
        <dbReference type="Proteomes" id="UP000001401"/>
    </source>
</evidence>
<dbReference type="EMBL" id="CP002394">
    <property type="protein sequence ID" value="ADU28684.1"/>
    <property type="molecule type" value="Genomic_DNA"/>
</dbReference>
<dbReference type="OrthoDB" id="9804872at2"/>
<feature type="domain" description="Transglutaminase-like" evidence="3">
    <location>
        <begin position="496"/>
        <end position="571"/>
    </location>
</feature>
<feature type="transmembrane region" description="Helical" evidence="2">
    <location>
        <begin position="120"/>
        <end position="140"/>
    </location>
</feature>
<dbReference type="InterPro" id="IPR052901">
    <property type="entry name" value="Bact_TGase-like"/>
</dbReference>
<sequence length="758" mass="87939">MKQKLGNQASTNLHLYIYVLAFLILWEWLRPIPIITNTGHIQVFVFFALFSCILIYFKTPIYAMLPSMFIGSILGLNYIFNSQKLLDFQGFMETVQRFFTEAIYNIHLIVSWNLASLTDFFRTFLLFLLLSLICYLLYFWIFHTKKIFFFLLSTVIYITVLDTFTEVDASNAIIRIVVIGFFIMTLLHMLKIQEEVKEIGQKRIIPISITWMYTLIIMIVVALFIGIAAPKQEPRWADPVPTFRSLVLGENGIGDGTRRVGYGDNDEILGGGFVQDYSTVFFAETTYAGYWRGESKDEYTGRGWIAETSEVQSETVFEQGEIDYWLFGQFSETVEHYVRITLAEDQSFDHLFYPGQLTGVNVDSLRVHVNGQLSDASDVDFFTDITSGKVSAKTNNVNDEVSLTSYSLSFEPAKFPIDALQNSEASDIDVDERYLQLPDTLPERVYDLAEEIVADHDNLFDKVVAVEQYFSENDFEYETTNVPIPEEGQDYVDQFLFETQYGYCDNFSTAMAVLLRTLDIPTRWVKGFTQGEVVDYIGESTQRYEVLNSNAHSWVEVYFPGVGWVPFEPTQGFNNNVDFYEESEEASSNIEEEEFPEEEELDEQDQEIPSPEEDDLLEDEDENDTTTINNDRLFANPFTMKNILISMFVLLFVVYFYRKQNILQNKYFMMKYRISGKDEKYSDAYERLLWILANEGLPRQSGETLREYAKRVDRFIDCKAMTDLTNTYEKIYYGGKVAEGDWEKLHKEWERVVKTITS</sequence>
<keyword evidence="2" id="KW-1133">Transmembrane helix</keyword>